<evidence type="ECO:0000256" key="7">
    <source>
        <dbReference type="ARBA" id="ARBA00023235"/>
    </source>
</evidence>
<feature type="domain" description="Phosphomannose isomerase type I catalytic" evidence="10">
    <location>
        <begin position="2"/>
        <end position="148"/>
    </location>
</feature>
<dbReference type="Pfam" id="PF21621">
    <property type="entry name" value="MPI_cupin_dom"/>
    <property type="match status" value="1"/>
</dbReference>
<dbReference type="PROSITE" id="PS00965">
    <property type="entry name" value="PMI_I_1"/>
    <property type="match status" value="1"/>
</dbReference>
<dbReference type="InterPro" id="IPR046458">
    <property type="entry name" value="PMI_typeI_hel"/>
</dbReference>
<dbReference type="EC" id="5.3.1.8" evidence="4"/>
<comment type="catalytic activity">
    <reaction evidence="1">
        <text>D-mannose 6-phosphate = D-fructose 6-phosphate</text>
        <dbReference type="Rhea" id="RHEA:12356"/>
        <dbReference type="ChEBI" id="CHEBI:58735"/>
        <dbReference type="ChEBI" id="CHEBI:61527"/>
        <dbReference type="EC" id="5.3.1.8"/>
    </reaction>
</comment>
<evidence type="ECO:0000256" key="2">
    <source>
        <dbReference type="ARBA" id="ARBA00001947"/>
    </source>
</evidence>
<evidence type="ECO:0000313" key="13">
    <source>
        <dbReference type="EMBL" id="MDN3700435.1"/>
    </source>
</evidence>
<organism evidence="13 14">
    <name type="scientific">Vibrio artabrorum</name>
    <dbReference type="NCBI Taxonomy" id="446374"/>
    <lineage>
        <taxon>Bacteria</taxon>
        <taxon>Pseudomonadati</taxon>
        <taxon>Pseudomonadota</taxon>
        <taxon>Gammaproteobacteria</taxon>
        <taxon>Vibrionales</taxon>
        <taxon>Vibrionaceae</taxon>
        <taxon>Vibrio</taxon>
    </lineage>
</organism>
<comment type="similarity">
    <text evidence="3">Belongs to the mannose-6-phosphate isomerase type 1 family.</text>
</comment>
<dbReference type="SUPFAM" id="SSF51182">
    <property type="entry name" value="RmlC-like cupins"/>
    <property type="match status" value="1"/>
</dbReference>
<gene>
    <name evidence="13" type="primary">manA</name>
    <name evidence="13" type="ORF">QWY96_05240</name>
</gene>
<keyword evidence="6" id="KW-0862">Zinc</keyword>
<keyword evidence="14" id="KW-1185">Reference proteome</keyword>
<evidence type="ECO:0000256" key="9">
    <source>
        <dbReference type="ARBA" id="ARBA00030762"/>
    </source>
</evidence>
<evidence type="ECO:0000256" key="1">
    <source>
        <dbReference type="ARBA" id="ARBA00000757"/>
    </source>
</evidence>
<evidence type="ECO:0000259" key="10">
    <source>
        <dbReference type="Pfam" id="PF20511"/>
    </source>
</evidence>
<evidence type="ECO:0000256" key="6">
    <source>
        <dbReference type="ARBA" id="ARBA00022833"/>
    </source>
</evidence>
<dbReference type="Pfam" id="PF20511">
    <property type="entry name" value="PMI_typeI_cat"/>
    <property type="match status" value="1"/>
</dbReference>
<accession>A0ABT8CHH4</accession>
<feature type="domain" description="Phosphomannose isomerase type I helical insertion" evidence="11">
    <location>
        <begin position="173"/>
        <end position="241"/>
    </location>
</feature>
<dbReference type="Gene3D" id="2.60.120.10">
    <property type="entry name" value="Jelly Rolls"/>
    <property type="match status" value="2"/>
</dbReference>
<feature type="domain" description="Mannose-6-phosphate isomerase cupin" evidence="12">
    <location>
        <begin position="318"/>
        <end position="394"/>
    </location>
</feature>
<evidence type="ECO:0000313" key="14">
    <source>
        <dbReference type="Proteomes" id="UP001223712"/>
    </source>
</evidence>
<dbReference type="Gene3D" id="1.10.441.10">
    <property type="entry name" value="Phosphomannose Isomerase, domain 2"/>
    <property type="match status" value="1"/>
</dbReference>
<dbReference type="PRINTS" id="PR00714">
    <property type="entry name" value="MAN6PISMRASE"/>
</dbReference>
<dbReference type="CDD" id="cd07011">
    <property type="entry name" value="cupin_PMI_type_I_N"/>
    <property type="match status" value="1"/>
</dbReference>
<evidence type="ECO:0000256" key="4">
    <source>
        <dbReference type="ARBA" id="ARBA00011956"/>
    </source>
</evidence>
<dbReference type="PIRSF" id="PIRSF001480">
    <property type="entry name" value="Mannose-6-phosphate_isomerase"/>
    <property type="match status" value="1"/>
</dbReference>
<dbReference type="RefSeq" id="WP_261838658.1">
    <property type="nucleotide sequence ID" value="NZ_AP025458.1"/>
</dbReference>
<dbReference type="PANTHER" id="PTHR10309">
    <property type="entry name" value="MANNOSE-6-PHOSPHATE ISOMERASE"/>
    <property type="match status" value="1"/>
</dbReference>
<sequence length="394" mass="43914">MIYKLNNVIQNYAWGSYTSLSSLFGFENLNNEPQAELWMGAHPNGCSKLAELDITLAEYIKENSKSVLGDYTANRYGQLPYLFKVLAARTPLSIQVHPNKRNSEIGFERENAQGIALSAGNRNYKDLNHKPELVYAVTVYKAMNGFRPIMDIIALFDEVNIEVLSDDVAALKQAPDSQGLKALFTNVLTLADDKKDAVLEQLSRHYDRTDLSTNALQALEYSQNFANQYPGDNGVLAPLLLNIVELQPGEAMFLHAETPHAYVQGTALEIMASSDNVLRAGLTPKHIDVEQLIENTVFASMEPEQLRLKPINREGYIHFPIPVDDFGFDIFNVTQEPQTIFTRSAEILMCIAGDATVESDTQSIHLNKGESLFVSCDSPQYQLKGTGQIARVYN</sequence>
<dbReference type="EMBL" id="JAUFQY010000001">
    <property type="protein sequence ID" value="MDN3700435.1"/>
    <property type="molecule type" value="Genomic_DNA"/>
</dbReference>
<evidence type="ECO:0000256" key="8">
    <source>
        <dbReference type="ARBA" id="ARBA00029741"/>
    </source>
</evidence>
<dbReference type="InterPro" id="IPR046457">
    <property type="entry name" value="PMI_typeI_cat"/>
</dbReference>
<dbReference type="InterPro" id="IPR014710">
    <property type="entry name" value="RmlC-like_jellyroll"/>
</dbReference>
<dbReference type="Pfam" id="PF20512">
    <property type="entry name" value="PMI_typeI_hel"/>
    <property type="match status" value="1"/>
</dbReference>
<dbReference type="InterPro" id="IPR001250">
    <property type="entry name" value="Man6P_Isoase-1"/>
</dbReference>
<proteinExistence type="inferred from homology"/>
<keyword evidence="5" id="KW-0479">Metal-binding</keyword>
<dbReference type="InterPro" id="IPR011051">
    <property type="entry name" value="RmlC_Cupin_sf"/>
</dbReference>
<evidence type="ECO:0000259" key="12">
    <source>
        <dbReference type="Pfam" id="PF21621"/>
    </source>
</evidence>
<name>A0ABT8CHH4_9VIBR</name>
<dbReference type="InterPro" id="IPR018050">
    <property type="entry name" value="Pmannose_isomerase-type1_CS"/>
</dbReference>
<evidence type="ECO:0000256" key="5">
    <source>
        <dbReference type="ARBA" id="ARBA00022723"/>
    </source>
</evidence>
<comment type="caution">
    <text evidence="13">The sequence shown here is derived from an EMBL/GenBank/DDBJ whole genome shotgun (WGS) entry which is preliminary data.</text>
</comment>
<reference evidence="14" key="1">
    <citation type="journal article" date="2019" name="Int. J. Syst. Evol. Microbiol.">
        <title>The Global Catalogue of Microorganisms (GCM) 10K type strain sequencing project: providing services to taxonomists for standard genome sequencing and annotation.</title>
        <authorList>
            <consortium name="The Broad Institute Genomics Platform"/>
            <consortium name="The Broad Institute Genome Sequencing Center for Infectious Disease"/>
            <person name="Wu L."/>
            <person name="Ma J."/>
        </authorList>
    </citation>
    <scope>NUCLEOTIDE SEQUENCE [LARGE SCALE GENOMIC DNA]</scope>
    <source>
        <strain evidence="14">CECT 7226</strain>
    </source>
</reference>
<dbReference type="GO" id="GO:0004476">
    <property type="term" value="F:mannose-6-phosphate isomerase activity"/>
    <property type="evidence" value="ECO:0007669"/>
    <property type="project" value="UniProtKB-EC"/>
</dbReference>
<evidence type="ECO:0000256" key="3">
    <source>
        <dbReference type="ARBA" id="ARBA00010772"/>
    </source>
</evidence>
<keyword evidence="7 13" id="KW-0413">Isomerase</keyword>
<protein>
    <recommendedName>
        <fullName evidence="4">mannose-6-phosphate isomerase</fullName>
        <ecNumber evidence="4">5.3.1.8</ecNumber>
    </recommendedName>
    <alternativeName>
        <fullName evidence="8">Phosphohexomutase</fullName>
    </alternativeName>
    <alternativeName>
        <fullName evidence="9">Phosphomannose isomerase</fullName>
    </alternativeName>
</protein>
<evidence type="ECO:0000259" key="11">
    <source>
        <dbReference type="Pfam" id="PF20512"/>
    </source>
</evidence>
<dbReference type="PROSITE" id="PS00966">
    <property type="entry name" value="PMI_I_2"/>
    <property type="match status" value="1"/>
</dbReference>
<comment type="cofactor">
    <cofactor evidence="2">
        <name>Zn(2+)</name>
        <dbReference type="ChEBI" id="CHEBI:29105"/>
    </cofactor>
</comment>
<dbReference type="PANTHER" id="PTHR10309:SF0">
    <property type="entry name" value="MANNOSE-6-PHOSPHATE ISOMERASE"/>
    <property type="match status" value="1"/>
</dbReference>
<dbReference type="Proteomes" id="UP001223712">
    <property type="component" value="Unassembled WGS sequence"/>
</dbReference>
<dbReference type="InterPro" id="IPR049071">
    <property type="entry name" value="MPI_cupin_dom"/>
</dbReference>
<dbReference type="NCBIfam" id="TIGR00218">
    <property type="entry name" value="manA"/>
    <property type="match status" value="1"/>
</dbReference>
<dbReference type="InterPro" id="IPR016305">
    <property type="entry name" value="Mannose-6-P_Isomerase"/>
</dbReference>